<comment type="caution">
    <text evidence="10">The sequence shown here is derived from an EMBL/GenBank/DDBJ whole genome shotgun (WGS) entry which is preliminary data.</text>
</comment>
<dbReference type="OrthoDB" id="9788394at2"/>
<dbReference type="SUPFAM" id="SSF53448">
    <property type="entry name" value="Nucleotide-diphospho-sugar transferases"/>
    <property type="match status" value="1"/>
</dbReference>
<keyword evidence="7 8" id="KW-0501">Molybdenum cofactor biosynthesis</keyword>
<keyword evidence="2 8" id="KW-0808">Transferase</keyword>
<feature type="binding site" evidence="8">
    <location>
        <position position="24"/>
    </location>
    <ligand>
        <name>GTP</name>
        <dbReference type="ChEBI" id="CHEBI:37565"/>
    </ligand>
</feature>
<keyword evidence="1 8" id="KW-0963">Cytoplasm</keyword>
<keyword evidence="5 8" id="KW-0460">Magnesium</keyword>
<dbReference type="HAMAP" id="MF_00316">
    <property type="entry name" value="MobA"/>
    <property type="match status" value="1"/>
</dbReference>
<evidence type="ECO:0000256" key="3">
    <source>
        <dbReference type="ARBA" id="ARBA00022723"/>
    </source>
</evidence>
<dbReference type="EMBL" id="LWCR01000016">
    <property type="protein sequence ID" value="OAN29303.1"/>
    <property type="molecule type" value="Genomic_DNA"/>
</dbReference>
<dbReference type="PANTHER" id="PTHR19136:SF81">
    <property type="entry name" value="MOLYBDENUM COFACTOR GUANYLYLTRANSFERASE"/>
    <property type="match status" value="1"/>
</dbReference>
<evidence type="ECO:0000259" key="9">
    <source>
        <dbReference type="Pfam" id="PF12804"/>
    </source>
</evidence>
<dbReference type="GO" id="GO:0005525">
    <property type="term" value="F:GTP binding"/>
    <property type="evidence" value="ECO:0007669"/>
    <property type="project" value="UniProtKB-UniRule"/>
</dbReference>
<comment type="subcellular location">
    <subcellularLocation>
        <location evidence="8">Cytoplasm</location>
    </subcellularLocation>
</comment>
<comment type="domain">
    <text evidence="8">The N-terminal domain determines nucleotide recognition and specific binding, while the C-terminal domain determines the specific binding to the target protein.</text>
</comment>
<comment type="similarity">
    <text evidence="8">Belongs to the MobA family.</text>
</comment>
<comment type="subunit">
    <text evidence="8">Monomer.</text>
</comment>
<feature type="binding site" evidence="8">
    <location>
        <position position="100"/>
    </location>
    <ligand>
        <name>GTP</name>
        <dbReference type="ChEBI" id="CHEBI:37565"/>
    </ligand>
</feature>
<evidence type="ECO:0000256" key="4">
    <source>
        <dbReference type="ARBA" id="ARBA00022741"/>
    </source>
</evidence>
<comment type="catalytic activity">
    <reaction evidence="8">
        <text>Mo-molybdopterin + GTP + H(+) = Mo-molybdopterin guanine dinucleotide + diphosphate</text>
        <dbReference type="Rhea" id="RHEA:34243"/>
        <dbReference type="ChEBI" id="CHEBI:15378"/>
        <dbReference type="ChEBI" id="CHEBI:33019"/>
        <dbReference type="ChEBI" id="CHEBI:37565"/>
        <dbReference type="ChEBI" id="CHEBI:71302"/>
        <dbReference type="ChEBI" id="CHEBI:71310"/>
        <dbReference type="EC" id="2.7.7.77"/>
    </reaction>
</comment>
<dbReference type="Proteomes" id="UP000078356">
    <property type="component" value="Unassembled WGS sequence"/>
</dbReference>
<evidence type="ECO:0000313" key="10">
    <source>
        <dbReference type="EMBL" id="OAN29303.1"/>
    </source>
</evidence>
<evidence type="ECO:0000313" key="11">
    <source>
        <dbReference type="Proteomes" id="UP000078356"/>
    </source>
</evidence>
<dbReference type="InterPro" id="IPR029044">
    <property type="entry name" value="Nucleotide-diphossugar_trans"/>
</dbReference>
<comment type="function">
    <text evidence="8">Transfers a GMP moiety from GTP to Mo-molybdopterin (Mo-MPT) cofactor (Moco or molybdenum cofactor) to form Mo-molybdopterin guanine dinucleotide (Mo-MGD) cofactor.</text>
</comment>
<dbReference type="NCBIfam" id="TIGR02665">
    <property type="entry name" value="molyb_mobA"/>
    <property type="match status" value="1"/>
</dbReference>
<keyword evidence="3 8" id="KW-0479">Metal-binding</keyword>
<dbReference type="PANTHER" id="PTHR19136">
    <property type="entry name" value="MOLYBDENUM COFACTOR GUANYLYLTRANSFERASE"/>
    <property type="match status" value="1"/>
</dbReference>
<dbReference type="GO" id="GO:0061603">
    <property type="term" value="F:molybdenum cofactor guanylyltransferase activity"/>
    <property type="evidence" value="ECO:0007669"/>
    <property type="project" value="UniProtKB-EC"/>
</dbReference>
<feature type="binding site" evidence="8">
    <location>
        <position position="70"/>
    </location>
    <ligand>
        <name>GTP</name>
        <dbReference type="ChEBI" id="CHEBI:37565"/>
    </ligand>
</feature>
<accession>A0A178LFX7</accession>
<dbReference type="GO" id="GO:0005737">
    <property type="term" value="C:cytoplasm"/>
    <property type="evidence" value="ECO:0007669"/>
    <property type="project" value="UniProtKB-SubCell"/>
</dbReference>
<organism evidence="10 11">
    <name type="scientific">Pseudomonas oryzihabitans</name>
    <dbReference type="NCBI Taxonomy" id="47885"/>
    <lineage>
        <taxon>Bacteria</taxon>
        <taxon>Pseudomonadati</taxon>
        <taxon>Pseudomonadota</taxon>
        <taxon>Gammaproteobacteria</taxon>
        <taxon>Pseudomonadales</taxon>
        <taxon>Pseudomonadaceae</taxon>
        <taxon>Pseudomonas</taxon>
    </lineage>
</organism>
<protein>
    <recommendedName>
        <fullName evidence="8">Molybdenum cofactor guanylyltransferase</fullName>
        <shortName evidence="8">MoCo guanylyltransferase</shortName>
        <ecNumber evidence="8">2.7.7.77</ecNumber>
    </recommendedName>
    <alternativeName>
        <fullName evidence="8">GTP:molybdopterin guanylyltransferase</fullName>
    </alternativeName>
    <alternativeName>
        <fullName evidence="8">Mo-MPT guanylyltransferase</fullName>
    </alternativeName>
    <alternativeName>
        <fullName evidence="8">Molybdopterin guanylyltransferase</fullName>
    </alternativeName>
    <alternativeName>
        <fullName evidence="8">Molybdopterin-guanine dinucleotide synthase</fullName>
        <shortName evidence="8">MGD synthase</shortName>
    </alternativeName>
</protein>
<feature type="binding site" evidence="8">
    <location>
        <position position="100"/>
    </location>
    <ligand>
        <name>Mg(2+)</name>
        <dbReference type="ChEBI" id="CHEBI:18420"/>
    </ligand>
</feature>
<sequence length="193" mass="20671">MSLLPASILILAGGRGQRMGGRDKGLVEWQGQPLVAQVQAAVRTLTDDLVISCNRNAPRYARWADQLVADDQPDFPGPLAGILAGLAVARHDWVLLLPCDAPRIDTALARQLLTAAQASDGPVMARQGGYWQPLFSALPRRLLPALRQAWAGGERSPRGALLPLGLTAVDFAEDDVRLANFNDPAALESAIRP</sequence>
<dbReference type="GO" id="GO:1902758">
    <property type="term" value="P:bis(molybdopterin guanine dinucleotide)molybdenum biosynthetic process"/>
    <property type="evidence" value="ECO:0007669"/>
    <property type="project" value="TreeGrafter"/>
</dbReference>
<feature type="domain" description="MobA-like NTP transferase" evidence="9">
    <location>
        <begin position="9"/>
        <end position="155"/>
    </location>
</feature>
<proteinExistence type="inferred from homology"/>
<evidence type="ECO:0000256" key="2">
    <source>
        <dbReference type="ARBA" id="ARBA00022679"/>
    </source>
</evidence>
<dbReference type="Pfam" id="PF12804">
    <property type="entry name" value="NTP_transf_3"/>
    <property type="match status" value="1"/>
</dbReference>
<gene>
    <name evidence="8" type="primary">mobA</name>
    <name evidence="10" type="ORF">A4V15_18710</name>
</gene>
<dbReference type="CDD" id="cd02503">
    <property type="entry name" value="MobA"/>
    <property type="match status" value="1"/>
</dbReference>
<keyword evidence="6 8" id="KW-0342">GTP-binding</keyword>
<dbReference type="RefSeq" id="WP_064308029.1">
    <property type="nucleotide sequence ID" value="NZ_LWCR01000016.1"/>
</dbReference>
<comment type="cofactor">
    <cofactor evidence="8">
        <name>Mg(2+)</name>
        <dbReference type="ChEBI" id="CHEBI:18420"/>
    </cofactor>
</comment>
<dbReference type="InterPro" id="IPR013482">
    <property type="entry name" value="Molybde_CF_guanTrfase"/>
</dbReference>
<dbReference type="EC" id="2.7.7.77" evidence="8"/>
<evidence type="ECO:0000256" key="1">
    <source>
        <dbReference type="ARBA" id="ARBA00022490"/>
    </source>
</evidence>
<keyword evidence="10" id="KW-0548">Nucleotidyltransferase</keyword>
<feature type="binding site" evidence="8">
    <location>
        <begin position="11"/>
        <end position="13"/>
    </location>
    <ligand>
        <name>GTP</name>
        <dbReference type="ChEBI" id="CHEBI:37565"/>
    </ligand>
</feature>
<evidence type="ECO:0000256" key="5">
    <source>
        <dbReference type="ARBA" id="ARBA00022842"/>
    </source>
</evidence>
<dbReference type="InterPro" id="IPR025877">
    <property type="entry name" value="MobA-like_NTP_Trfase"/>
</dbReference>
<dbReference type="Gene3D" id="3.90.550.10">
    <property type="entry name" value="Spore Coat Polysaccharide Biosynthesis Protein SpsA, Chain A"/>
    <property type="match status" value="1"/>
</dbReference>
<dbReference type="GO" id="GO:0046872">
    <property type="term" value="F:metal ion binding"/>
    <property type="evidence" value="ECO:0007669"/>
    <property type="project" value="UniProtKB-KW"/>
</dbReference>
<reference evidence="10 11" key="1">
    <citation type="submission" date="2016-04" db="EMBL/GenBank/DDBJ databases">
        <title>Draft Genome Sequences of Staphylococcus capitis Strain H36, S. capitis Strain H65, S. cohnii Strain H62, S. hominis Strain H69, Mycobacterium iranicum Strain H39, Plantibacter sp. Strain H53, Pseudomonas oryzihabitans Strain H72, and Microbacterium sp. Strain H83, isolated from residential settings.</title>
        <authorList>
            <person name="Lymperopoulou D."/>
            <person name="Adams R.I."/>
            <person name="Lindow S."/>
            <person name="Coil D.A."/>
            <person name="Jospin G."/>
            <person name="Eisen J.A."/>
        </authorList>
    </citation>
    <scope>NUCLEOTIDE SEQUENCE [LARGE SCALE GENOMIC DNA]</scope>
    <source>
        <strain evidence="10 11">H72</strain>
    </source>
</reference>
<name>A0A178LFX7_9PSED</name>
<keyword evidence="4 8" id="KW-0547">Nucleotide-binding</keyword>
<evidence type="ECO:0000256" key="7">
    <source>
        <dbReference type="ARBA" id="ARBA00023150"/>
    </source>
</evidence>
<comment type="caution">
    <text evidence="8">Lacks conserved residue(s) required for the propagation of feature annotation.</text>
</comment>
<dbReference type="AlphaFoldDB" id="A0A178LFX7"/>
<evidence type="ECO:0000256" key="6">
    <source>
        <dbReference type="ARBA" id="ARBA00023134"/>
    </source>
</evidence>
<evidence type="ECO:0000256" key="8">
    <source>
        <dbReference type="HAMAP-Rule" id="MF_00316"/>
    </source>
</evidence>